<keyword evidence="5" id="KW-1185">Reference proteome</keyword>
<dbReference type="RefSeq" id="WP_007929329.1">
    <property type="nucleotide sequence ID" value="NZ_ALWX01000075.1"/>
</dbReference>
<name>K1ELG7_9MICO</name>
<reference evidence="3" key="3">
    <citation type="submission" date="2017-11" db="EMBL/GenBank/DDBJ databases">
        <authorList>
            <person name="Seuylemezian A."/>
            <person name="Cooper K."/>
            <person name="Vaishampayan P."/>
        </authorList>
    </citation>
    <scope>NUCLEOTIDE SEQUENCE</scope>
    <source>
        <strain evidence="3">PVAS-1</strain>
    </source>
</reference>
<accession>K1ELG7</accession>
<evidence type="ECO:0000313" key="5">
    <source>
        <dbReference type="Proteomes" id="UP000288711"/>
    </source>
</evidence>
<dbReference type="EMBL" id="PIPF01000007">
    <property type="protein sequence ID" value="RWU83731.1"/>
    <property type="molecule type" value="Genomic_DNA"/>
</dbReference>
<reference evidence="2 4" key="2">
    <citation type="journal article" date="2012" name="J. Bacteriol.">
        <title>Genome Sequence of Janibacter hoylei MTCC8307, Isolated from the Stratospheric Air.</title>
        <authorList>
            <person name="Pawar S.P."/>
            <person name="Dhotre D.P."/>
            <person name="Shetty S.A."/>
            <person name="Chowdhury S.P."/>
            <person name="Chaudhari B.L."/>
            <person name="Shouche Y.S."/>
        </authorList>
    </citation>
    <scope>NUCLEOTIDE SEQUENCE [LARGE SCALE GENOMIC DNA]</scope>
    <source>
        <strain evidence="2 4">PVAS-1</strain>
    </source>
</reference>
<protein>
    <recommendedName>
        <fullName evidence="1">AbiEi antitoxin N-terminal domain-containing protein</fullName>
    </recommendedName>
</protein>
<dbReference type="Gene3D" id="3.40.960.10">
    <property type="entry name" value="VSR Endonuclease"/>
    <property type="match status" value="1"/>
</dbReference>
<evidence type="ECO:0000313" key="4">
    <source>
        <dbReference type="Proteomes" id="UP000004474"/>
    </source>
</evidence>
<evidence type="ECO:0000259" key="1">
    <source>
        <dbReference type="Pfam" id="PF13338"/>
    </source>
</evidence>
<dbReference type="eggNOG" id="COG5340">
    <property type="taxonomic scope" value="Bacteria"/>
</dbReference>
<gene>
    <name evidence="2" type="ORF">B277_14448</name>
    <name evidence="3" type="ORF">CWN80_08290</name>
</gene>
<dbReference type="InterPro" id="IPR025159">
    <property type="entry name" value="AbiEi_N"/>
</dbReference>
<dbReference type="EMBL" id="ALWX01000075">
    <property type="protein sequence ID" value="EKA60148.1"/>
    <property type="molecule type" value="Genomic_DNA"/>
</dbReference>
<proteinExistence type="predicted"/>
<dbReference type="OrthoDB" id="5176673at2"/>
<comment type="caution">
    <text evidence="2">The sequence shown here is derived from an EMBL/GenBank/DDBJ whole genome shotgun (WGS) entry which is preliminary data.</text>
</comment>
<dbReference type="STRING" id="1210046.B277_14448"/>
<feature type="domain" description="AbiEi antitoxin N-terminal" evidence="1">
    <location>
        <begin position="17"/>
        <end position="55"/>
    </location>
</feature>
<dbReference type="PATRIC" id="fig|1210046.3.peg.2774"/>
<sequence length="303" mass="32952">MREVSGAPFAQLVAMPDGIFTRQDALRHGVTDEVLTAAVRRGVIARLCRGAYTVPGPRTKGEDRRLIARAALRLYPDAMLCGATAVAAHGISLFEVPLLPVDGARPIKREAGTRHLRFRPTHVPPVKTPWGPGQPLPDALVQLTMDHGVVAGVASIDAALHAESVTRADLDRAFARVARWPHSSRARCALAWADEDAESLGESVTRVILLGAGFAVTSQVRIEEADGDFIARADLGIEGTNVLLEFDGKVKYTDGGPEALFREKKREDRIRRRGYVVIRVVWADLFHPERIVRAVTEALANAA</sequence>
<organism evidence="2 4">
    <name type="scientific">Janibacter hoylei PVAS-1</name>
    <dbReference type="NCBI Taxonomy" id="1210046"/>
    <lineage>
        <taxon>Bacteria</taxon>
        <taxon>Bacillati</taxon>
        <taxon>Actinomycetota</taxon>
        <taxon>Actinomycetes</taxon>
        <taxon>Micrococcales</taxon>
        <taxon>Intrasporangiaceae</taxon>
        <taxon>Janibacter</taxon>
    </lineage>
</organism>
<dbReference type="Pfam" id="PF13338">
    <property type="entry name" value="AbiEi_4"/>
    <property type="match status" value="1"/>
</dbReference>
<dbReference type="Proteomes" id="UP000288711">
    <property type="component" value="Unassembled WGS sequence"/>
</dbReference>
<dbReference type="AlphaFoldDB" id="K1ELG7"/>
<evidence type="ECO:0000313" key="2">
    <source>
        <dbReference type="EMBL" id="EKA60148.1"/>
    </source>
</evidence>
<evidence type="ECO:0000313" key="3">
    <source>
        <dbReference type="EMBL" id="RWU83731.1"/>
    </source>
</evidence>
<dbReference type="Proteomes" id="UP000004474">
    <property type="component" value="Unassembled WGS sequence"/>
</dbReference>
<reference evidence="3 5" key="1">
    <citation type="journal article" date="2009" name="Int. J. Syst. Evol. Microbiol.">
        <title>Janibacter hoylei sp. nov., Bacillus isronensis sp. nov. and Bacillus aryabhattai sp. nov., isolated from cryotubes used for collecting air from the upper atmosphere.</title>
        <authorList>
            <person name="Shivaji S."/>
            <person name="Chaturvedi P."/>
            <person name="Begum Z."/>
            <person name="Pindi P.K."/>
            <person name="Manorama R."/>
            <person name="Padmanaban D.A."/>
            <person name="Shouche Y.S."/>
            <person name="Pawar S."/>
            <person name="Vaishampayan P."/>
            <person name="Dutt C.B."/>
            <person name="Datta G.N."/>
            <person name="Manchanda R.K."/>
            <person name="Rao U.R."/>
            <person name="Bhargava P.M."/>
            <person name="Narlikar J.V."/>
        </authorList>
    </citation>
    <scope>NUCLEOTIDE SEQUENCE [LARGE SCALE GENOMIC DNA]</scope>
    <source>
        <strain evidence="3 5">PVAS-1</strain>
    </source>
</reference>